<dbReference type="Pfam" id="PF04366">
    <property type="entry name" value="Ysc84"/>
    <property type="match status" value="1"/>
</dbReference>
<name>A0AAE0HWX6_9PEZI</name>
<dbReference type="Proteomes" id="UP001283341">
    <property type="component" value="Unassembled WGS sequence"/>
</dbReference>
<dbReference type="PANTHER" id="PTHR15629:SF8">
    <property type="entry name" value="DUF500 DOMAIN PROTEIN (AFU_ORTHOLOGUE AFUA_5G07310)"/>
    <property type="match status" value="1"/>
</dbReference>
<organism evidence="3 4">
    <name type="scientific">Apodospora peruviana</name>
    <dbReference type="NCBI Taxonomy" id="516989"/>
    <lineage>
        <taxon>Eukaryota</taxon>
        <taxon>Fungi</taxon>
        <taxon>Dikarya</taxon>
        <taxon>Ascomycota</taxon>
        <taxon>Pezizomycotina</taxon>
        <taxon>Sordariomycetes</taxon>
        <taxon>Sordariomycetidae</taxon>
        <taxon>Sordariales</taxon>
        <taxon>Lasiosphaeriaceae</taxon>
        <taxon>Apodospora</taxon>
    </lineage>
</organism>
<reference evidence="3" key="1">
    <citation type="journal article" date="2023" name="Mol. Phylogenet. Evol.">
        <title>Genome-scale phylogeny and comparative genomics of the fungal order Sordariales.</title>
        <authorList>
            <person name="Hensen N."/>
            <person name="Bonometti L."/>
            <person name="Westerberg I."/>
            <person name="Brannstrom I.O."/>
            <person name="Guillou S."/>
            <person name="Cros-Aarteil S."/>
            <person name="Calhoun S."/>
            <person name="Haridas S."/>
            <person name="Kuo A."/>
            <person name="Mondo S."/>
            <person name="Pangilinan J."/>
            <person name="Riley R."/>
            <person name="LaButti K."/>
            <person name="Andreopoulos B."/>
            <person name="Lipzen A."/>
            <person name="Chen C."/>
            <person name="Yan M."/>
            <person name="Daum C."/>
            <person name="Ng V."/>
            <person name="Clum A."/>
            <person name="Steindorff A."/>
            <person name="Ohm R.A."/>
            <person name="Martin F."/>
            <person name="Silar P."/>
            <person name="Natvig D.O."/>
            <person name="Lalanne C."/>
            <person name="Gautier V."/>
            <person name="Ament-Velasquez S.L."/>
            <person name="Kruys A."/>
            <person name="Hutchinson M.I."/>
            <person name="Powell A.J."/>
            <person name="Barry K."/>
            <person name="Miller A.N."/>
            <person name="Grigoriev I.V."/>
            <person name="Debuchy R."/>
            <person name="Gladieux P."/>
            <person name="Hiltunen Thoren M."/>
            <person name="Johannesson H."/>
        </authorList>
    </citation>
    <scope>NUCLEOTIDE SEQUENCE</scope>
    <source>
        <strain evidence="3">CBS 118394</strain>
    </source>
</reference>
<keyword evidence="4" id="KW-1185">Reference proteome</keyword>
<feature type="compositionally biased region" description="Polar residues" evidence="1">
    <location>
        <begin position="344"/>
        <end position="356"/>
    </location>
</feature>
<dbReference type="AlphaFoldDB" id="A0AAE0HWX6"/>
<dbReference type="EMBL" id="JAUEDM010000006">
    <property type="protein sequence ID" value="KAK3314453.1"/>
    <property type="molecule type" value="Genomic_DNA"/>
</dbReference>
<proteinExistence type="predicted"/>
<accession>A0AAE0HWX6</accession>
<sequence length="441" mass="47687">MTLQEIPSEKAANADLLTATNNPPQPHQYSAQASTETEHVHCDCHRISTRHQQKWQKLQTGLEFLSQKIAYPLNSAATNRGCESFVPLSMEEECAKAARILRSFSSDQTNDNNTIPHSALSSAIGILIITTGRLGLSRLSGSTGSGVLLVRREDTDTGEWGLPAAIQTHGIGLGPINIGFAVSDRVYLIRTREATLDLLDKKKGFTLGPEAVLAAGSWGTVGGAGMTFSGSLQGVAETIMKRKEEMKRRKRERRQRKWAKWAKWSGSCECQCNHHHHMAAAARGQVQSEETQQYGDDGAKFVDEKSALLLAEAVIVENDHADWGDAKVKEEEVETKPAAVPAVNTESSRGSETKPGSGSAFDRPVHCYLRSYGLYAGLQAEGTIFTERADENARFYGTASFNFAQDASAGEHVFNVQAGAQAALTELREALVAAEAGAASV</sequence>
<reference evidence="3" key="2">
    <citation type="submission" date="2023-06" db="EMBL/GenBank/DDBJ databases">
        <authorList>
            <consortium name="Lawrence Berkeley National Laboratory"/>
            <person name="Haridas S."/>
            <person name="Hensen N."/>
            <person name="Bonometti L."/>
            <person name="Westerberg I."/>
            <person name="Brannstrom I.O."/>
            <person name="Guillou S."/>
            <person name="Cros-Aarteil S."/>
            <person name="Calhoun S."/>
            <person name="Kuo A."/>
            <person name="Mondo S."/>
            <person name="Pangilinan J."/>
            <person name="Riley R."/>
            <person name="Labutti K."/>
            <person name="Andreopoulos B."/>
            <person name="Lipzen A."/>
            <person name="Chen C."/>
            <person name="Yanf M."/>
            <person name="Daum C."/>
            <person name="Ng V."/>
            <person name="Clum A."/>
            <person name="Steindorff A."/>
            <person name="Ohm R."/>
            <person name="Martin F."/>
            <person name="Silar P."/>
            <person name="Natvig D."/>
            <person name="Lalanne C."/>
            <person name="Gautier V."/>
            <person name="Ament-Velasquez S.L."/>
            <person name="Kruys A."/>
            <person name="Hutchinson M.I."/>
            <person name="Powell A.J."/>
            <person name="Barry K."/>
            <person name="Miller A.N."/>
            <person name="Grigoriev I.V."/>
            <person name="Debuchy R."/>
            <person name="Gladieux P."/>
            <person name="Thoren M.H."/>
            <person name="Johannesson H."/>
        </authorList>
    </citation>
    <scope>NUCLEOTIDE SEQUENCE</scope>
    <source>
        <strain evidence="3">CBS 118394</strain>
    </source>
</reference>
<evidence type="ECO:0000256" key="1">
    <source>
        <dbReference type="SAM" id="MobiDB-lite"/>
    </source>
</evidence>
<dbReference type="InterPro" id="IPR007461">
    <property type="entry name" value="Ysc84_actin-binding"/>
</dbReference>
<evidence type="ECO:0000313" key="4">
    <source>
        <dbReference type="Proteomes" id="UP001283341"/>
    </source>
</evidence>
<evidence type="ECO:0000313" key="3">
    <source>
        <dbReference type="EMBL" id="KAK3314453.1"/>
    </source>
</evidence>
<feature type="region of interest" description="Disordered" evidence="1">
    <location>
        <begin position="332"/>
        <end position="359"/>
    </location>
</feature>
<evidence type="ECO:0000259" key="2">
    <source>
        <dbReference type="Pfam" id="PF04366"/>
    </source>
</evidence>
<protein>
    <recommendedName>
        <fullName evidence="2">Ysc84 actin-binding domain-containing protein</fullName>
    </recommendedName>
</protein>
<feature type="domain" description="Ysc84 actin-binding" evidence="2">
    <location>
        <begin position="354"/>
        <end position="402"/>
    </location>
</feature>
<gene>
    <name evidence="3" type="ORF">B0H66DRAFT_535368</name>
</gene>
<dbReference type="CDD" id="cd11524">
    <property type="entry name" value="SYLF"/>
    <property type="match status" value="1"/>
</dbReference>
<dbReference type="InterPro" id="IPR051702">
    <property type="entry name" value="SH3_domain_YSC84-like"/>
</dbReference>
<comment type="caution">
    <text evidence="3">The sequence shown here is derived from an EMBL/GenBank/DDBJ whole genome shotgun (WGS) entry which is preliminary data.</text>
</comment>
<dbReference type="GO" id="GO:0035091">
    <property type="term" value="F:phosphatidylinositol binding"/>
    <property type="evidence" value="ECO:0007669"/>
    <property type="project" value="TreeGrafter"/>
</dbReference>
<dbReference type="PANTHER" id="PTHR15629">
    <property type="entry name" value="SH3YL1 PROTEIN"/>
    <property type="match status" value="1"/>
</dbReference>